<dbReference type="Pfam" id="PF01841">
    <property type="entry name" value="Transglut_core"/>
    <property type="match status" value="1"/>
</dbReference>
<dbReference type="HOGENOM" id="CLU_008973_1_0_10"/>
<dbReference type="Proteomes" id="UP000008461">
    <property type="component" value="Chromosome"/>
</dbReference>
<accession>F4KUX0</accession>
<dbReference type="EMBL" id="CP002691">
    <property type="protein sequence ID" value="AEE48146.1"/>
    <property type="molecule type" value="Genomic_DNA"/>
</dbReference>
<feature type="domain" description="Transglutaminase-like" evidence="1">
    <location>
        <begin position="173"/>
        <end position="237"/>
    </location>
</feature>
<reference key="2">
    <citation type="submission" date="2011-04" db="EMBL/GenBank/DDBJ databases">
        <title>Complete sequence of chromosome of Haliscomenobacter hydrossis DSM 1100.</title>
        <authorList>
            <consortium name="US DOE Joint Genome Institute (JGI-PGF)"/>
            <person name="Lucas S."/>
            <person name="Han J."/>
            <person name="Lapidus A."/>
            <person name="Bruce D."/>
            <person name="Goodwin L."/>
            <person name="Pitluck S."/>
            <person name="Peters L."/>
            <person name="Kyrpides N."/>
            <person name="Mavromatis K."/>
            <person name="Ivanova N."/>
            <person name="Ovchinnikova G."/>
            <person name="Pagani I."/>
            <person name="Daligault H."/>
            <person name="Detter J.C."/>
            <person name="Han C."/>
            <person name="Land M."/>
            <person name="Hauser L."/>
            <person name="Markowitz V."/>
            <person name="Cheng J.-F."/>
            <person name="Hugenholtz P."/>
            <person name="Woyke T."/>
            <person name="Wu D."/>
            <person name="Verbarg S."/>
            <person name="Frueling A."/>
            <person name="Brambilla E."/>
            <person name="Klenk H.-P."/>
            <person name="Eisen J.A."/>
        </authorList>
    </citation>
    <scope>NUCLEOTIDE SEQUENCE</scope>
    <source>
        <strain>DSM 1100</strain>
    </source>
</reference>
<name>F4KUX0_HALH1</name>
<dbReference type="RefSeq" id="WP_013762710.1">
    <property type="nucleotide sequence ID" value="NC_015510.1"/>
</dbReference>
<organism evidence="2 3">
    <name type="scientific">Haliscomenobacter hydrossis (strain ATCC 27775 / DSM 1100 / LMG 10767 / O)</name>
    <dbReference type="NCBI Taxonomy" id="760192"/>
    <lineage>
        <taxon>Bacteria</taxon>
        <taxon>Pseudomonadati</taxon>
        <taxon>Bacteroidota</taxon>
        <taxon>Saprospiria</taxon>
        <taxon>Saprospirales</taxon>
        <taxon>Haliscomenobacteraceae</taxon>
        <taxon>Haliscomenobacter</taxon>
    </lineage>
</organism>
<dbReference type="InterPro" id="IPR002931">
    <property type="entry name" value="Transglutaminase-like"/>
</dbReference>
<dbReference type="Gene3D" id="3.10.620.30">
    <property type="match status" value="1"/>
</dbReference>
<dbReference type="SMART" id="SM00460">
    <property type="entry name" value="TGc"/>
    <property type="match status" value="1"/>
</dbReference>
<dbReference type="OrthoDB" id="9804872at2"/>
<dbReference type="STRING" id="760192.Halhy_0233"/>
<evidence type="ECO:0000259" key="1">
    <source>
        <dbReference type="SMART" id="SM00460"/>
    </source>
</evidence>
<dbReference type="AlphaFoldDB" id="F4KUX0"/>
<dbReference type="eggNOG" id="COG1305">
    <property type="taxonomic scope" value="Bacteria"/>
</dbReference>
<protein>
    <submittedName>
        <fullName evidence="2">Transglutaminase domain-containing protein</fullName>
    </submittedName>
</protein>
<evidence type="ECO:0000313" key="3">
    <source>
        <dbReference type="Proteomes" id="UP000008461"/>
    </source>
</evidence>
<gene>
    <name evidence="2" type="ordered locus">Halhy_0233</name>
</gene>
<proteinExistence type="predicted"/>
<dbReference type="InterPro" id="IPR038765">
    <property type="entry name" value="Papain-like_cys_pep_sf"/>
</dbReference>
<dbReference type="PANTHER" id="PTHR33490:SF6">
    <property type="entry name" value="SLL1049 PROTEIN"/>
    <property type="match status" value="1"/>
</dbReference>
<dbReference type="PANTHER" id="PTHR33490">
    <property type="entry name" value="BLR5614 PROTEIN-RELATED"/>
    <property type="match status" value="1"/>
</dbReference>
<sequence length="297" mass="34372">MADYVVEYRTLTEYERTVKQGAYEFLIMPCENETQKLKHHRLIHSMRRSPFMANNKYGFVTLHFHINSETFDYFSLSLLAQVAKNMPPMDLCSLLRVPDERAFLEDLNFQMDQQSFLQATPLSTLRQSDFPMELLLQPHELIGNYLLRLNSSIYSMLQYATGSTNTSTSALTAIKGGRGVCQDFAHIMIGILRQQCIPARYVAGYLNLSDNRADSQLHAWVEVFIPQLGWRGFDPTNNIQEDDHFIKIAHGRDYKDCQPIKGVLVTQGVHKTSYEVSVRNSNDYNWFLLEQQQQQQQ</sequence>
<dbReference type="SUPFAM" id="SSF54001">
    <property type="entry name" value="Cysteine proteinases"/>
    <property type="match status" value="1"/>
</dbReference>
<reference evidence="2 3" key="1">
    <citation type="journal article" date="2011" name="Stand. Genomic Sci.">
        <title>Complete genome sequence of Haliscomenobacter hydrossis type strain (O).</title>
        <authorList>
            <consortium name="US DOE Joint Genome Institute (JGI-PGF)"/>
            <person name="Daligault H."/>
            <person name="Lapidus A."/>
            <person name="Zeytun A."/>
            <person name="Nolan M."/>
            <person name="Lucas S."/>
            <person name="Del Rio T.G."/>
            <person name="Tice H."/>
            <person name="Cheng J.F."/>
            <person name="Tapia R."/>
            <person name="Han C."/>
            <person name="Goodwin L."/>
            <person name="Pitluck S."/>
            <person name="Liolios K."/>
            <person name="Pagani I."/>
            <person name="Ivanova N."/>
            <person name="Huntemann M."/>
            <person name="Mavromatis K."/>
            <person name="Mikhailova N."/>
            <person name="Pati A."/>
            <person name="Chen A."/>
            <person name="Palaniappan K."/>
            <person name="Land M."/>
            <person name="Hauser L."/>
            <person name="Brambilla E.M."/>
            <person name="Rohde M."/>
            <person name="Verbarg S."/>
            <person name="Goker M."/>
            <person name="Bristow J."/>
            <person name="Eisen J.A."/>
            <person name="Markowitz V."/>
            <person name="Hugenholtz P."/>
            <person name="Kyrpides N.C."/>
            <person name="Klenk H.P."/>
            <person name="Woyke T."/>
        </authorList>
    </citation>
    <scope>NUCLEOTIDE SEQUENCE [LARGE SCALE GENOMIC DNA]</scope>
    <source>
        <strain evidence="3">ATCC 27775 / DSM 1100 / LMG 10767 / O</strain>
    </source>
</reference>
<keyword evidence="3" id="KW-1185">Reference proteome</keyword>
<dbReference type="KEGG" id="hhy:Halhy_0233"/>
<evidence type="ECO:0000313" key="2">
    <source>
        <dbReference type="EMBL" id="AEE48146.1"/>
    </source>
</evidence>